<accession>A0A4Y2GYU9</accession>
<dbReference type="AlphaFoldDB" id="A0A4Y2GYU9"/>
<sequence>MDRAKAKRATVRQLFTKLTTKIESTIELPINERFTKGRALNLRIREPHREATIYDVVQLSLRNRKDPSRKIQISAVVIENITVGEIEVPPDWVRNIDFERGIELADTGNSEEVHVLIGSDFIWEVLKDTNVRLNARLVATDSIFGFVVQGSERESNCGEVHVNLLRVINEELKYDRVKDLSELEAVGLNPEKEIPHLDLEILEAFEQNVTYENNGYGTKLLWKDNHEGLNDSYEISRQRLFKLNKRFKRDENFYSKYKDINNSQLEDNIMLEINCESKNDVSKGSMLHRGVVKELKEITKLRIYYDASSKANNEMSLNNCLDCSPNLNPDLLKINLKFRFYPMAFCADRQRGFLEVGVVEEERGFLKFLWGEELRTHLTLDDKAVRILWMQRVPILYKITCAVLIELYANDLTL</sequence>
<dbReference type="EMBL" id="BGPR01001603">
    <property type="protein sequence ID" value="GBM57678.1"/>
    <property type="molecule type" value="Genomic_DNA"/>
</dbReference>
<protein>
    <submittedName>
        <fullName evidence="1">Uncharacterized protein</fullName>
    </submittedName>
</protein>
<keyword evidence="2" id="KW-1185">Reference proteome</keyword>
<dbReference type="Proteomes" id="UP000499080">
    <property type="component" value="Unassembled WGS sequence"/>
</dbReference>
<evidence type="ECO:0000313" key="1">
    <source>
        <dbReference type="EMBL" id="GBM57678.1"/>
    </source>
</evidence>
<evidence type="ECO:0000313" key="2">
    <source>
        <dbReference type="Proteomes" id="UP000499080"/>
    </source>
</evidence>
<organism evidence="1 2">
    <name type="scientific">Araneus ventricosus</name>
    <name type="common">Orbweaver spider</name>
    <name type="synonym">Epeira ventricosa</name>
    <dbReference type="NCBI Taxonomy" id="182803"/>
    <lineage>
        <taxon>Eukaryota</taxon>
        <taxon>Metazoa</taxon>
        <taxon>Ecdysozoa</taxon>
        <taxon>Arthropoda</taxon>
        <taxon>Chelicerata</taxon>
        <taxon>Arachnida</taxon>
        <taxon>Araneae</taxon>
        <taxon>Araneomorphae</taxon>
        <taxon>Entelegynae</taxon>
        <taxon>Araneoidea</taxon>
        <taxon>Araneidae</taxon>
        <taxon>Araneus</taxon>
    </lineage>
</organism>
<name>A0A4Y2GYU9_ARAVE</name>
<proteinExistence type="predicted"/>
<comment type="caution">
    <text evidence="1">The sequence shown here is derived from an EMBL/GenBank/DDBJ whole genome shotgun (WGS) entry which is preliminary data.</text>
</comment>
<dbReference type="PANTHER" id="PTHR47331:SF1">
    <property type="entry name" value="GAG-LIKE PROTEIN"/>
    <property type="match status" value="1"/>
</dbReference>
<gene>
    <name evidence="1" type="ORF">AVEN_222532_1</name>
</gene>
<dbReference type="PANTHER" id="PTHR47331">
    <property type="entry name" value="PHD-TYPE DOMAIN-CONTAINING PROTEIN"/>
    <property type="match status" value="1"/>
</dbReference>
<reference evidence="1 2" key="1">
    <citation type="journal article" date="2019" name="Sci. Rep.">
        <title>Orb-weaving spider Araneus ventricosus genome elucidates the spidroin gene catalogue.</title>
        <authorList>
            <person name="Kono N."/>
            <person name="Nakamura H."/>
            <person name="Ohtoshi R."/>
            <person name="Moran D.A.P."/>
            <person name="Shinohara A."/>
            <person name="Yoshida Y."/>
            <person name="Fujiwara M."/>
            <person name="Mori M."/>
            <person name="Tomita M."/>
            <person name="Arakawa K."/>
        </authorList>
    </citation>
    <scope>NUCLEOTIDE SEQUENCE [LARGE SCALE GENOMIC DNA]</scope>
</reference>